<feature type="region of interest" description="Disordered" evidence="1">
    <location>
        <begin position="1"/>
        <end position="23"/>
    </location>
</feature>
<sequence length="120" mass="13846">MFQKHQSITTTPRGSKPGGTDIIKGKLKSTVRSKLWQHARFGMHRTQERRFRFTETDSRCDCSLDLRFSLPWGLRTGKPLLDDSWNPAHFHNPHQRRGGGDFHNHIHVFTVAIACTLPLE</sequence>
<proteinExistence type="predicted"/>
<keyword evidence="3" id="KW-1185">Reference proteome</keyword>
<evidence type="ECO:0000313" key="2">
    <source>
        <dbReference type="EMBL" id="KAJ8389133.1"/>
    </source>
</evidence>
<name>A0AAD7RS61_9TELE</name>
<dbReference type="EMBL" id="JAINUG010000186">
    <property type="protein sequence ID" value="KAJ8389133.1"/>
    <property type="molecule type" value="Genomic_DNA"/>
</dbReference>
<evidence type="ECO:0000256" key="1">
    <source>
        <dbReference type="SAM" id="MobiDB-lite"/>
    </source>
</evidence>
<organism evidence="2 3">
    <name type="scientific">Aldrovandia affinis</name>
    <dbReference type="NCBI Taxonomy" id="143900"/>
    <lineage>
        <taxon>Eukaryota</taxon>
        <taxon>Metazoa</taxon>
        <taxon>Chordata</taxon>
        <taxon>Craniata</taxon>
        <taxon>Vertebrata</taxon>
        <taxon>Euteleostomi</taxon>
        <taxon>Actinopterygii</taxon>
        <taxon>Neopterygii</taxon>
        <taxon>Teleostei</taxon>
        <taxon>Notacanthiformes</taxon>
        <taxon>Halosauridae</taxon>
        <taxon>Aldrovandia</taxon>
    </lineage>
</organism>
<dbReference type="Proteomes" id="UP001221898">
    <property type="component" value="Unassembled WGS sequence"/>
</dbReference>
<gene>
    <name evidence="2" type="ORF">AAFF_G00123390</name>
</gene>
<reference evidence="2" key="1">
    <citation type="journal article" date="2023" name="Science">
        <title>Genome structures resolve the early diversification of teleost fishes.</title>
        <authorList>
            <person name="Parey E."/>
            <person name="Louis A."/>
            <person name="Montfort J."/>
            <person name="Bouchez O."/>
            <person name="Roques C."/>
            <person name="Iampietro C."/>
            <person name="Lluch J."/>
            <person name="Castinel A."/>
            <person name="Donnadieu C."/>
            <person name="Desvignes T."/>
            <person name="Floi Bucao C."/>
            <person name="Jouanno E."/>
            <person name="Wen M."/>
            <person name="Mejri S."/>
            <person name="Dirks R."/>
            <person name="Jansen H."/>
            <person name="Henkel C."/>
            <person name="Chen W.J."/>
            <person name="Zahm M."/>
            <person name="Cabau C."/>
            <person name="Klopp C."/>
            <person name="Thompson A.W."/>
            <person name="Robinson-Rechavi M."/>
            <person name="Braasch I."/>
            <person name="Lecointre G."/>
            <person name="Bobe J."/>
            <person name="Postlethwait J.H."/>
            <person name="Berthelot C."/>
            <person name="Roest Crollius H."/>
            <person name="Guiguen Y."/>
        </authorList>
    </citation>
    <scope>NUCLEOTIDE SEQUENCE</scope>
    <source>
        <strain evidence="2">NC1722</strain>
    </source>
</reference>
<feature type="compositionally biased region" description="Polar residues" evidence="1">
    <location>
        <begin position="1"/>
        <end position="13"/>
    </location>
</feature>
<dbReference type="AlphaFoldDB" id="A0AAD7RS61"/>
<comment type="caution">
    <text evidence="2">The sequence shown here is derived from an EMBL/GenBank/DDBJ whole genome shotgun (WGS) entry which is preliminary data.</text>
</comment>
<protein>
    <submittedName>
        <fullName evidence="2">Uncharacterized protein</fullName>
    </submittedName>
</protein>
<evidence type="ECO:0000313" key="3">
    <source>
        <dbReference type="Proteomes" id="UP001221898"/>
    </source>
</evidence>
<accession>A0AAD7RS61</accession>